<dbReference type="AlphaFoldDB" id="A0A2U8W3A1"/>
<protein>
    <recommendedName>
        <fullName evidence="3">DUF465 domain-containing protein</fullName>
    </recommendedName>
</protein>
<dbReference type="EMBL" id="CP029550">
    <property type="protein sequence ID" value="AWN39842.1"/>
    <property type="molecule type" value="Genomic_DNA"/>
</dbReference>
<dbReference type="RefSeq" id="WP_109887529.1">
    <property type="nucleotide sequence ID" value="NZ_CP029550.1"/>
</dbReference>
<proteinExistence type="predicted"/>
<gene>
    <name evidence="1" type="ORF">DK389_03955</name>
</gene>
<name>A0A2U8W3A1_9HYPH</name>
<evidence type="ECO:0000313" key="1">
    <source>
        <dbReference type="EMBL" id="AWN39842.1"/>
    </source>
</evidence>
<sequence length="70" mass="7830">MITPVNETPLEGATRHIVEAERRWDRQIDLVAKLAGNEAARAAAEEKLLEIRTTLRLARVKQALLRALGD</sequence>
<dbReference type="Proteomes" id="UP000245926">
    <property type="component" value="Chromosome"/>
</dbReference>
<organism evidence="1 2">
    <name type="scientific">Methylobacterium durans</name>
    <dbReference type="NCBI Taxonomy" id="2202825"/>
    <lineage>
        <taxon>Bacteria</taxon>
        <taxon>Pseudomonadati</taxon>
        <taxon>Pseudomonadota</taxon>
        <taxon>Alphaproteobacteria</taxon>
        <taxon>Hyphomicrobiales</taxon>
        <taxon>Methylobacteriaceae</taxon>
        <taxon>Methylobacterium</taxon>
    </lineage>
</organism>
<accession>A0A2U8W3A1</accession>
<evidence type="ECO:0000313" key="2">
    <source>
        <dbReference type="Proteomes" id="UP000245926"/>
    </source>
</evidence>
<evidence type="ECO:0008006" key="3">
    <source>
        <dbReference type="Google" id="ProtNLM"/>
    </source>
</evidence>
<reference evidence="2" key="1">
    <citation type="submission" date="2018-05" db="EMBL/GenBank/DDBJ databases">
        <title>Complete Genome Sequence of Methylobacterium sp. 17SD2-17.</title>
        <authorList>
            <person name="Srinivasan S."/>
        </authorList>
    </citation>
    <scope>NUCLEOTIDE SEQUENCE [LARGE SCALE GENOMIC DNA]</scope>
    <source>
        <strain evidence="2">17SD2-17</strain>
    </source>
</reference>
<keyword evidence="2" id="KW-1185">Reference proteome</keyword>
<dbReference type="KEGG" id="mets:DK389_03955"/>